<gene>
    <name evidence="1" type="ORF">D0435_10995</name>
</gene>
<dbReference type="Pfam" id="PF10844">
    <property type="entry name" value="DUF2577"/>
    <property type="match status" value="1"/>
</dbReference>
<keyword evidence="2" id="KW-1185">Reference proteome</keyword>
<accession>A0A845QJX4</accession>
<evidence type="ECO:0000313" key="2">
    <source>
        <dbReference type="Proteomes" id="UP000446866"/>
    </source>
</evidence>
<name>A0A845QJX4_9FIRM</name>
<dbReference type="InterPro" id="IPR022555">
    <property type="entry name" value="DUF2577"/>
</dbReference>
<evidence type="ECO:0000313" key="1">
    <source>
        <dbReference type="EMBL" id="NBH62179.1"/>
    </source>
</evidence>
<comment type="caution">
    <text evidence="1">The sequence shown here is derived from an EMBL/GenBank/DDBJ whole genome shotgun (WGS) entry which is preliminary data.</text>
</comment>
<reference evidence="1 2" key="1">
    <citation type="submission" date="2018-08" db="EMBL/GenBank/DDBJ databases">
        <title>Murine metabolic-syndrome-specific gut microbial biobank.</title>
        <authorList>
            <person name="Liu C."/>
        </authorList>
    </citation>
    <scope>NUCLEOTIDE SEQUENCE [LARGE SCALE GENOMIC DNA]</scope>
    <source>
        <strain evidence="1 2">28</strain>
    </source>
</reference>
<dbReference type="EMBL" id="QXWK01000020">
    <property type="protein sequence ID" value="NBH62179.1"/>
    <property type="molecule type" value="Genomic_DNA"/>
</dbReference>
<protein>
    <submittedName>
        <fullName evidence="1">DUF2577 domain-containing protein</fullName>
    </submittedName>
</protein>
<dbReference type="Proteomes" id="UP000446866">
    <property type="component" value="Unassembled WGS sequence"/>
</dbReference>
<proteinExistence type="predicted"/>
<dbReference type="AlphaFoldDB" id="A0A845QJX4"/>
<organism evidence="1 2">
    <name type="scientific">Anaerotruncus colihominis</name>
    <dbReference type="NCBI Taxonomy" id="169435"/>
    <lineage>
        <taxon>Bacteria</taxon>
        <taxon>Bacillati</taxon>
        <taxon>Bacillota</taxon>
        <taxon>Clostridia</taxon>
        <taxon>Eubacteriales</taxon>
        <taxon>Oscillospiraceae</taxon>
        <taxon>Anaerotruncus</taxon>
    </lineage>
</organism>
<sequence length="102" mass="10934">MTQLIKQIAAEAVAAGKPCDIITGTVISVKPLKIKVSQKLTLSEDFLILGRNVSDYETEITLPGSVGKSKVTIHNALKKGDTAVMIRQAGGQRYLVIDKVVV</sequence>
<dbReference type="RefSeq" id="WP_160202463.1">
    <property type="nucleotide sequence ID" value="NZ_QXWK01000020.1"/>
</dbReference>